<evidence type="ECO:0000313" key="5">
    <source>
        <dbReference type="EMBL" id="HJC10074.1"/>
    </source>
</evidence>
<dbReference type="EMBL" id="DWWV01000054">
    <property type="protein sequence ID" value="HJC10074.1"/>
    <property type="molecule type" value="Genomic_DNA"/>
</dbReference>
<dbReference type="Gene3D" id="1.10.10.60">
    <property type="entry name" value="Homeodomain-like"/>
    <property type="match status" value="2"/>
</dbReference>
<gene>
    <name evidence="5" type="ORF">H9935_04580</name>
</gene>
<comment type="caution">
    <text evidence="5">The sequence shown here is derived from an EMBL/GenBank/DDBJ whole genome shotgun (WGS) entry which is preliminary data.</text>
</comment>
<dbReference type="InterPro" id="IPR009057">
    <property type="entry name" value="Homeodomain-like_sf"/>
</dbReference>
<evidence type="ECO:0000256" key="2">
    <source>
        <dbReference type="ARBA" id="ARBA00023125"/>
    </source>
</evidence>
<evidence type="ECO:0000256" key="3">
    <source>
        <dbReference type="ARBA" id="ARBA00023163"/>
    </source>
</evidence>
<dbReference type="PANTHER" id="PTHR43280:SF2">
    <property type="entry name" value="HTH-TYPE TRANSCRIPTIONAL REGULATOR EXSA"/>
    <property type="match status" value="1"/>
</dbReference>
<evidence type="ECO:0000259" key="4">
    <source>
        <dbReference type="PROSITE" id="PS01124"/>
    </source>
</evidence>
<feature type="domain" description="HTH araC/xylS-type" evidence="4">
    <location>
        <begin position="1"/>
        <end position="94"/>
    </location>
</feature>
<dbReference type="Proteomes" id="UP000823893">
    <property type="component" value="Unassembled WGS sequence"/>
</dbReference>
<reference evidence="5" key="2">
    <citation type="submission" date="2021-04" db="EMBL/GenBank/DDBJ databases">
        <authorList>
            <person name="Gilroy R."/>
        </authorList>
    </citation>
    <scope>NUCLEOTIDE SEQUENCE</scope>
    <source>
        <strain evidence="5">ChiSxjej6B18-287</strain>
    </source>
</reference>
<dbReference type="SUPFAM" id="SSF46689">
    <property type="entry name" value="Homeodomain-like"/>
    <property type="match status" value="2"/>
</dbReference>
<accession>A0A9D2N5F0</accession>
<evidence type="ECO:0000313" key="6">
    <source>
        <dbReference type="Proteomes" id="UP000823893"/>
    </source>
</evidence>
<evidence type="ECO:0000256" key="1">
    <source>
        <dbReference type="ARBA" id="ARBA00023015"/>
    </source>
</evidence>
<keyword evidence="1" id="KW-0805">Transcription regulation</keyword>
<dbReference type="InterPro" id="IPR018060">
    <property type="entry name" value="HTH_AraC"/>
</dbReference>
<dbReference type="SMART" id="SM00342">
    <property type="entry name" value="HTH_ARAC"/>
    <property type="match status" value="1"/>
</dbReference>
<dbReference type="GO" id="GO:0003700">
    <property type="term" value="F:DNA-binding transcription factor activity"/>
    <property type="evidence" value="ECO:0007669"/>
    <property type="project" value="InterPro"/>
</dbReference>
<dbReference type="Pfam" id="PF12833">
    <property type="entry name" value="HTH_18"/>
    <property type="match status" value="1"/>
</dbReference>
<dbReference type="AlphaFoldDB" id="A0A9D2N5F0"/>
<organism evidence="5 6">
    <name type="scientific">Candidatus Blautia merdigallinarum</name>
    <dbReference type="NCBI Taxonomy" id="2838495"/>
    <lineage>
        <taxon>Bacteria</taxon>
        <taxon>Bacillati</taxon>
        <taxon>Bacillota</taxon>
        <taxon>Clostridia</taxon>
        <taxon>Lachnospirales</taxon>
        <taxon>Lachnospiraceae</taxon>
        <taxon>Blautia</taxon>
    </lineage>
</organism>
<proteinExistence type="predicted"/>
<dbReference type="PROSITE" id="PS01124">
    <property type="entry name" value="HTH_ARAC_FAMILY_2"/>
    <property type="match status" value="1"/>
</dbReference>
<protein>
    <submittedName>
        <fullName evidence="5">Helix-turn-helix transcriptional regulator</fullName>
    </submittedName>
</protein>
<dbReference type="InterPro" id="IPR020449">
    <property type="entry name" value="Tscrpt_reg_AraC-type_HTH"/>
</dbReference>
<dbReference type="PRINTS" id="PR00032">
    <property type="entry name" value="HTHARAC"/>
</dbReference>
<sequence>MIHEDLSQDLTVANLAAKLYVTPNYLSRLFKKITGEGCNEYIVRKRIEKAKSLLETTTLKTGEIATMVGYHDMNYFSLAFKKHMGQSPTKYRNSVQK</sequence>
<dbReference type="GO" id="GO:0043565">
    <property type="term" value="F:sequence-specific DNA binding"/>
    <property type="evidence" value="ECO:0007669"/>
    <property type="project" value="InterPro"/>
</dbReference>
<keyword evidence="2" id="KW-0238">DNA-binding</keyword>
<name>A0A9D2N5F0_9FIRM</name>
<dbReference type="PANTHER" id="PTHR43280">
    <property type="entry name" value="ARAC-FAMILY TRANSCRIPTIONAL REGULATOR"/>
    <property type="match status" value="1"/>
</dbReference>
<reference evidence="5" key="1">
    <citation type="journal article" date="2021" name="PeerJ">
        <title>Extensive microbial diversity within the chicken gut microbiome revealed by metagenomics and culture.</title>
        <authorList>
            <person name="Gilroy R."/>
            <person name="Ravi A."/>
            <person name="Getino M."/>
            <person name="Pursley I."/>
            <person name="Horton D.L."/>
            <person name="Alikhan N.F."/>
            <person name="Baker D."/>
            <person name="Gharbi K."/>
            <person name="Hall N."/>
            <person name="Watson M."/>
            <person name="Adriaenssens E.M."/>
            <person name="Foster-Nyarko E."/>
            <person name="Jarju S."/>
            <person name="Secka A."/>
            <person name="Antonio M."/>
            <person name="Oren A."/>
            <person name="Chaudhuri R.R."/>
            <person name="La Ragione R."/>
            <person name="Hildebrand F."/>
            <person name="Pallen M.J."/>
        </authorList>
    </citation>
    <scope>NUCLEOTIDE SEQUENCE</scope>
    <source>
        <strain evidence="5">ChiSxjej6B18-287</strain>
    </source>
</reference>
<keyword evidence="3" id="KW-0804">Transcription</keyword>